<keyword evidence="8 11" id="KW-0456">Lyase</keyword>
<evidence type="ECO:0000313" key="11">
    <source>
        <dbReference type="EMBL" id="MFK6999325.1"/>
    </source>
</evidence>
<name>A0ABW8P4B2_9FLAO</name>
<keyword evidence="7" id="KW-0862">Zinc</keyword>
<comment type="caution">
    <text evidence="11">The sequence shown here is derived from an EMBL/GenBank/DDBJ whole genome shotgun (WGS) entry which is preliminary data.</text>
</comment>
<evidence type="ECO:0000256" key="2">
    <source>
        <dbReference type="ARBA" id="ARBA00005061"/>
    </source>
</evidence>
<dbReference type="GO" id="GO:0070497">
    <property type="term" value="F:6-carboxytetrahydropterin synthase activity"/>
    <property type="evidence" value="ECO:0007669"/>
    <property type="project" value="UniProtKB-EC"/>
</dbReference>
<comment type="cofactor">
    <cofactor evidence="1">
        <name>Zn(2+)</name>
        <dbReference type="ChEBI" id="CHEBI:29105"/>
    </cofactor>
</comment>
<dbReference type="EMBL" id="JAZGZP010000001">
    <property type="protein sequence ID" value="MFK6999325.1"/>
    <property type="molecule type" value="Genomic_DNA"/>
</dbReference>
<gene>
    <name evidence="11" type="ORF">V3I07_00290</name>
</gene>
<dbReference type="InterPro" id="IPR007115">
    <property type="entry name" value="6-PTP_synth/QueD"/>
</dbReference>
<dbReference type="PIRSF" id="PIRSF006113">
    <property type="entry name" value="PTP_synth"/>
    <property type="match status" value="1"/>
</dbReference>
<protein>
    <recommendedName>
        <fullName evidence="5">6-carboxy-5,6,7,8-tetrahydropterin synthase</fullName>
        <ecNumber evidence="4">4.1.2.50</ecNumber>
    </recommendedName>
    <alternativeName>
        <fullName evidence="9">Queuosine biosynthesis protein QueD</fullName>
    </alternativeName>
</protein>
<dbReference type="InterPro" id="IPR038418">
    <property type="entry name" value="6-PTP_synth/QueD_sf"/>
</dbReference>
<comment type="pathway">
    <text evidence="2">Purine metabolism; 7-cyano-7-deazaguanine biosynthesis.</text>
</comment>
<dbReference type="PANTHER" id="PTHR12589:SF7">
    <property type="entry name" value="6-PYRUVOYL TETRAHYDROBIOPTERIN SYNTHASE"/>
    <property type="match status" value="1"/>
</dbReference>
<evidence type="ECO:0000256" key="4">
    <source>
        <dbReference type="ARBA" id="ARBA00012982"/>
    </source>
</evidence>
<dbReference type="Proteomes" id="UP001621706">
    <property type="component" value="Unassembled WGS sequence"/>
</dbReference>
<accession>A0ABW8P4B2</accession>
<dbReference type="Gene3D" id="3.30.479.10">
    <property type="entry name" value="6-pyruvoyl tetrahydropterin synthase/QueD"/>
    <property type="match status" value="1"/>
</dbReference>
<dbReference type="Pfam" id="PF01242">
    <property type="entry name" value="PTPS"/>
    <property type="match status" value="1"/>
</dbReference>
<comment type="similarity">
    <text evidence="3">Belongs to the PTPS family. QueD subfamily.</text>
</comment>
<evidence type="ECO:0000313" key="12">
    <source>
        <dbReference type="Proteomes" id="UP001621706"/>
    </source>
</evidence>
<organism evidence="11 12">
    <name type="scientific">Flavobacterium oreochromis</name>
    <dbReference type="NCBI Taxonomy" id="2906078"/>
    <lineage>
        <taxon>Bacteria</taxon>
        <taxon>Pseudomonadati</taxon>
        <taxon>Bacteroidota</taxon>
        <taxon>Flavobacteriia</taxon>
        <taxon>Flavobacteriales</taxon>
        <taxon>Flavobacteriaceae</taxon>
        <taxon>Flavobacterium</taxon>
    </lineage>
</organism>
<dbReference type="RefSeq" id="WP_088397856.1">
    <property type="nucleotide sequence ID" value="NZ_JAZGZP010000001.1"/>
</dbReference>
<sequence>MSKIRITKQFNFETGHALYGYDGKCKNVHGHSYKLSVTVIGSPITDRENVKYGMVIDFSDLKKIVKEEIVDIFDHATVFNATTPHIELANELKQRGHHVILVDYQPTSENMVIDFAAKISKRLPSQIQLHSLRLQETESSFAEWFTSDNFKG</sequence>
<evidence type="ECO:0000256" key="10">
    <source>
        <dbReference type="ARBA" id="ARBA00048807"/>
    </source>
</evidence>
<evidence type="ECO:0000256" key="7">
    <source>
        <dbReference type="ARBA" id="ARBA00022833"/>
    </source>
</evidence>
<evidence type="ECO:0000256" key="9">
    <source>
        <dbReference type="ARBA" id="ARBA00031449"/>
    </source>
</evidence>
<evidence type="ECO:0000256" key="8">
    <source>
        <dbReference type="ARBA" id="ARBA00023239"/>
    </source>
</evidence>
<keyword evidence="6" id="KW-0479">Metal-binding</keyword>
<proteinExistence type="inferred from homology"/>
<evidence type="ECO:0000256" key="5">
    <source>
        <dbReference type="ARBA" id="ARBA00018141"/>
    </source>
</evidence>
<evidence type="ECO:0000256" key="1">
    <source>
        <dbReference type="ARBA" id="ARBA00001947"/>
    </source>
</evidence>
<dbReference type="SUPFAM" id="SSF55620">
    <property type="entry name" value="Tetrahydrobiopterin biosynthesis enzymes-like"/>
    <property type="match status" value="1"/>
</dbReference>
<keyword evidence="12" id="KW-1185">Reference proteome</keyword>
<evidence type="ECO:0000256" key="3">
    <source>
        <dbReference type="ARBA" id="ARBA00008900"/>
    </source>
</evidence>
<comment type="catalytic activity">
    <reaction evidence="10">
        <text>7,8-dihydroneopterin 3'-triphosphate + H2O = 6-carboxy-5,6,7,8-tetrahydropterin + triphosphate + acetaldehyde + 2 H(+)</text>
        <dbReference type="Rhea" id="RHEA:27966"/>
        <dbReference type="ChEBI" id="CHEBI:15343"/>
        <dbReference type="ChEBI" id="CHEBI:15377"/>
        <dbReference type="ChEBI" id="CHEBI:15378"/>
        <dbReference type="ChEBI" id="CHEBI:18036"/>
        <dbReference type="ChEBI" id="CHEBI:58462"/>
        <dbReference type="ChEBI" id="CHEBI:61032"/>
        <dbReference type="EC" id="4.1.2.50"/>
    </reaction>
</comment>
<dbReference type="PANTHER" id="PTHR12589">
    <property type="entry name" value="PYRUVOYL TETRAHYDROBIOPTERIN SYNTHASE"/>
    <property type="match status" value="1"/>
</dbReference>
<dbReference type="EC" id="4.1.2.50" evidence="4"/>
<reference evidence="11 12" key="1">
    <citation type="submission" date="2024-02" db="EMBL/GenBank/DDBJ databases">
        <title>Comparative Genomic Analysis of Flavobacterium Species Causing Columnaris Disease of Freshwater Fish in Thailand: Insights into Virulence and Resistance Mechanisms.</title>
        <authorList>
            <person name="Nguyen D."/>
            <person name="Chokmangmeepisarn P."/>
            <person name="Khianchaikhan K."/>
            <person name="Morishita M."/>
            <person name="Bunnoy A."/>
            <person name="Rodkhum C."/>
        </authorList>
    </citation>
    <scope>NUCLEOTIDE SEQUENCE [LARGE SCALE GENOMIC DNA]</scope>
    <source>
        <strain evidence="11 12">CNRT2201</strain>
    </source>
</reference>
<evidence type="ECO:0000256" key="6">
    <source>
        <dbReference type="ARBA" id="ARBA00022723"/>
    </source>
</evidence>